<reference evidence="3 4" key="1">
    <citation type="submission" date="2018-12" db="EMBL/GenBank/DDBJ databases">
        <title>Sphingomonas sp. HMF7854 Genome sequencing and assembly.</title>
        <authorList>
            <person name="Cha I."/>
            <person name="Kang H."/>
            <person name="Kim H."/>
            <person name="Kang J."/>
            <person name="Joh K."/>
        </authorList>
    </citation>
    <scope>NUCLEOTIDE SEQUENCE [LARGE SCALE GENOMIC DNA]</scope>
    <source>
        <strain evidence="3 4">HMF7854</strain>
    </source>
</reference>
<dbReference type="OrthoDB" id="9791689at2"/>
<proteinExistence type="predicted"/>
<organism evidence="3 4">
    <name type="scientific">Sphingomonas ginkgonis</name>
    <dbReference type="NCBI Taxonomy" id="2315330"/>
    <lineage>
        <taxon>Bacteria</taxon>
        <taxon>Pseudomonadati</taxon>
        <taxon>Pseudomonadota</taxon>
        <taxon>Alphaproteobacteria</taxon>
        <taxon>Sphingomonadales</taxon>
        <taxon>Sphingomonadaceae</taxon>
        <taxon>Sphingomonas</taxon>
    </lineage>
</organism>
<dbReference type="InterPro" id="IPR050631">
    <property type="entry name" value="PheA/TfdB_FAD_monoxygenase"/>
</dbReference>
<dbReference type="Gene3D" id="3.50.50.60">
    <property type="entry name" value="FAD/NAD(P)-binding domain"/>
    <property type="match status" value="2"/>
</dbReference>
<evidence type="ECO:0000313" key="3">
    <source>
        <dbReference type="EMBL" id="RST31068.1"/>
    </source>
</evidence>
<dbReference type="RefSeq" id="WP_126718901.1">
    <property type="nucleotide sequence ID" value="NZ_RWJF01000001.1"/>
</dbReference>
<evidence type="ECO:0000256" key="1">
    <source>
        <dbReference type="ARBA" id="ARBA00023002"/>
    </source>
</evidence>
<evidence type="ECO:0000313" key="4">
    <source>
        <dbReference type="Proteomes" id="UP000274661"/>
    </source>
</evidence>
<dbReference type="AlphaFoldDB" id="A0A3R9X870"/>
<dbReference type="PANTHER" id="PTHR43476:SF5">
    <property type="entry name" value="FAD-DEPENDENT MONOOXYGENASE"/>
    <property type="match status" value="1"/>
</dbReference>
<keyword evidence="1" id="KW-0560">Oxidoreductase</keyword>
<dbReference type="Proteomes" id="UP000274661">
    <property type="component" value="Unassembled WGS sequence"/>
</dbReference>
<dbReference type="InterPro" id="IPR036188">
    <property type="entry name" value="FAD/NAD-bd_sf"/>
</dbReference>
<name>A0A3R9X870_9SPHN</name>
<protein>
    <submittedName>
        <fullName evidence="3">FAD-dependent oxidoreductase</fullName>
    </submittedName>
</protein>
<dbReference type="InterPro" id="IPR002938">
    <property type="entry name" value="FAD-bd"/>
</dbReference>
<dbReference type="Pfam" id="PF01494">
    <property type="entry name" value="FAD_binding_3"/>
    <property type="match status" value="1"/>
</dbReference>
<dbReference type="GO" id="GO:0071949">
    <property type="term" value="F:FAD binding"/>
    <property type="evidence" value="ECO:0007669"/>
    <property type="project" value="InterPro"/>
</dbReference>
<feature type="domain" description="FAD-binding" evidence="2">
    <location>
        <begin position="5"/>
        <end position="331"/>
    </location>
</feature>
<dbReference type="NCBIfam" id="NF004834">
    <property type="entry name" value="PRK06185.1-3"/>
    <property type="match status" value="1"/>
</dbReference>
<dbReference type="EMBL" id="RWJF01000001">
    <property type="protein sequence ID" value="RST31068.1"/>
    <property type="molecule type" value="Genomic_DNA"/>
</dbReference>
<keyword evidence="4" id="KW-1185">Reference proteome</keyword>
<dbReference type="GO" id="GO:0016491">
    <property type="term" value="F:oxidoreductase activity"/>
    <property type="evidence" value="ECO:0007669"/>
    <property type="project" value="UniProtKB-KW"/>
</dbReference>
<evidence type="ECO:0000259" key="2">
    <source>
        <dbReference type="Pfam" id="PF01494"/>
    </source>
</evidence>
<comment type="caution">
    <text evidence="3">The sequence shown here is derived from an EMBL/GenBank/DDBJ whole genome shotgun (WGS) entry which is preliminary data.</text>
</comment>
<accession>A0A3R9X870</accession>
<dbReference type="PRINTS" id="PR00420">
    <property type="entry name" value="RNGMNOXGNASE"/>
</dbReference>
<gene>
    <name evidence="3" type="ORF">HMF7854_09630</name>
</gene>
<dbReference type="PANTHER" id="PTHR43476">
    <property type="entry name" value="3-(3-HYDROXY-PHENYL)PROPIONATE/3-HYDROXYCINNAMIC ACID HYDROXYLASE"/>
    <property type="match status" value="1"/>
</dbReference>
<dbReference type="SUPFAM" id="SSF51905">
    <property type="entry name" value="FAD/NAD(P)-binding domain"/>
    <property type="match status" value="1"/>
</dbReference>
<sequence>MNDRDLLIVGGGPAGVMAGYLFARAGVQVTIFEKHQDFFRDFRGDTVHPSTMEILSELGLLDRFLQRPHNRLDRAEIRIAGHDWLVADLSHLDTPAPFVAMMPQWEFLDFLRDEGSRFPGFELEMEKEVSGFLEAEGRIVGVRLADGSERRARLVIAADGRSSLVRKESMLPLQALGAPMDILWFRIPKGHAGNALRGSVEQGRMLVLIDRGDYWQCAFVIPKGKAAEILGRGMEAFRATIREAAADLDVDALKSPEDIRLLSVALDRLTCWHRPGLLAIGDAAHAMSPIGGIGINLAIQDAVAAANFLAGPMAAGEDPDPLLHKVQDKRLLPTRLVQGAQKLAQDRVVGKLIQPGPPLNDAPWLLKLLNRSAPLRRIPGRLIGLGVGRERVRSPAAVQ</sequence>